<dbReference type="EMBL" id="DUZY01000001">
    <property type="protein sequence ID" value="DAD18371.1"/>
    <property type="molecule type" value="Genomic_DNA"/>
</dbReference>
<accession>A0A822XGY4</accession>
<dbReference type="AlphaFoldDB" id="A0A822XGY4"/>
<proteinExistence type="predicted"/>
<evidence type="ECO:0000313" key="1">
    <source>
        <dbReference type="EMBL" id="DAD18371.1"/>
    </source>
</evidence>
<keyword evidence="2" id="KW-1185">Reference proteome</keyword>
<name>A0A822XGY4_NELNU</name>
<evidence type="ECO:0000313" key="2">
    <source>
        <dbReference type="Proteomes" id="UP000607653"/>
    </source>
</evidence>
<dbReference type="Proteomes" id="UP000607653">
    <property type="component" value="Unassembled WGS sequence"/>
</dbReference>
<comment type="caution">
    <text evidence="1">The sequence shown here is derived from an EMBL/GenBank/DDBJ whole genome shotgun (WGS) entry which is preliminary data.</text>
</comment>
<organism evidence="1 2">
    <name type="scientific">Nelumbo nucifera</name>
    <name type="common">Sacred lotus</name>
    <dbReference type="NCBI Taxonomy" id="4432"/>
    <lineage>
        <taxon>Eukaryota</taxon>
        <taxon>Viridiplantae</taxon>
        <taxon>Streptophyta</taxon>
        <taxon>Embryophyta</taxon>
        <taxon>Tracheophyta</taxon>
        <taxon>Spermatophyta</taxon>
        <taxon>Magnoliopsida</taxon>
        <taxon>Proteales</taxon>
        <taxon>Nelumbonaceae</taxon>
        <taxon>Nelumbo</taxon>
    </lineage>
</organism>
<gene>
    <name evidence="1" type="ORF">HUJ06_019834</name>
</gene>
<sequence length="101" mass="11591">MGDGGVAYVPSQHVMERFPIPNMFCGGNGGFNSKSLQFAESQIQRKHEKKMEVEKEDFGLVKGRKRGAEKGELGLERGKLRRMKFWPTCCQRMKPRRENCV</sequence>
<reference evidence="1 2" key="1">
    <citation type="journal article" date="2020" name="Mol. Biol. Evol.">
        <title>Distinct Expression and Methylation Patterns for Genes with Different Fates following a Single Whole-Genome Duplication in Flowering Plants.</title>
        <authorList>
            <person name="Shi T."/>
            <person name="Rahmani R.S."/>
            <person name="Gugger P.F."/>
            <person name="Wang M."/>
            <person name="Li H."/>
            <person name="Zhang Y."/>
            <person name="Li Z."/>
            <person name="Wang Q."/>
            <person name="Van de Peer Y."/>
            <person name="Marchal K."/>
            <person name="Chen J."/>
        </authorList>
    </citation>
    <scope>NUCLEOTIDE SEQUENCE [LARGE SCALE GENOMIC DNA]</scope>
    <source>
        <tissue evidence="1">Leaf</tissue>
    </source>
</reference>
<protein>
    <submittedName>
        <fullName evidence="1">Uncharacterized protein</fullName>
    </submittedName>
</protein>